<dbReference type="AlphaFoldDB" id="A0A399CWY8"/>
<dbReference type="Pfam" id="PF17651">
    <property type="entry name" value="Raco_middle"/>
    <property type="match status" value="1"/>
</dbReference>
<organism evidence="2 3">
    <name type="scientific">Mariniphaga sediminis</name>
    <dbReference type="NCBI Taxonomy" id="1628158"/>
    <lineage>
        <taxon>Bacteria</taxon>
        <taxon>Pseudomonadati</taxon>
        <taxon>Bacteroidota</taxon>
        <taxon>Bacteroidia</taxon>
        <taxon>Marinilabiliales</taxon>
        <taxon>Prolixibacteraceae</taxon>
        <taxon>Mariniphaga</taxon>
    </lineage>
</organism>
<dbReference type="InterPro" id="IPR043129">
    <property type="entry name" value="ATPase_NBD"/>
</dbReference>
<sequence>MLKKVWVSLQPLGKKIIVNRGTPLIDVLHEYGVEFPCGGKGSCGRCRIKVLEGDLEADAFQWQKLKNLGLGKEWRLACYCQVDSDVTIEVSQFEDIILADNSTFSFEPQEGFGVAIDVGTTTLVVQLLDLKTGYVLDAVTAVNPQVKFGADLISRIQSCLEGKQEEMQQLIRRKTGQMIRSVLKKHPVDVSKVVMVGNTVMHHIFSGLDVHPLSYYPFESPGLGGQKFTSALLGWDLPEKAAICFYPSIGSFVGSDILAGIAATKMFEREKFTVLIDLGTNGEIVLGNREKIICASTAAGPAFEGAKISQGMRAVTGAISSLTIKNGQFSCHVIGNVEAKGICGSGLIDAMAVLLLKEKIGLFGEINSGDEKVELASGVFLTQQDIREFQLAKAAIAAGLKILLNRFGITFNEVDNVFVAGGFGSFLNLQNVIQTGLIETSEDKMVKMGNTALIGAKMFLFEEEQFIQNILRKVTHINLEGDPAFQDIYVEKLILG</sequence>
<dbReference type="SUPFAM" id="SSF53067">
    <property type="entry name" value="Actin-like ATPase domain"/>
    <property type="match status" value="1"/>
</dbReference>
<dbReference type="PROSITE" id="PS51085">
    <property type="entry name" value="2FE2S_FER_2"/>
    <property type="match status" value="1"/>
</dbReference>
<dbReference type="PANTHER" id="PTHR42895">
    <property type="entry name" value="IRON-SULFUR CLUSTER-BINDING PROTEIN-RELATED"/>
    <property type="match status" value="1"/>
</dbReference>
<gene>
    <name evidence="2" type="ORF">D1164_18455</name>
</gene>
<proteinExistence type="predicted"/>
<keyword evidence="3" id="KW-1185">Reference proteome</keyword>
<evidence type="ECO:0000259" key="1">
    <source>
        <dbReference type="PROSITE" id="PS51085"/>
    </source>
</evidence>
<dbReference type="PANTHER" id="PTHR42895:SF2">
    <property type="entry name" value="IRON-SULFUR CLUSTER PROTEIN"/>
    <property type="match status" value="1"/>
</dbReference>
<dbReference type="RefSeq" id="WP_119351379.1">
    <property type="nucleotide sequence ID" value="NZ_JBFHKJ010000484.1"/>
</dbReference>
<dbReference type="Gene3D" id="3.30.420.480">
    <property type="entry name" value="Domain of unknown function (DUF4445)"/>
    <property type="match status" value="1"/>
</dbReference>
<dbReference type="SUPFAM" id="SSF54292">
    <property type="entry name" value="2Fe-2S ferredoxin-like"/>
    <property type="match status" value="1"/>
</dbReference>
<protein>
    <submittedName>
        <fullName evidence="2">DUF4445 domain-containing protein</fullName>
    </submittedName>
</protein>
<accession>A0A399CWY8</accession>
<evidence type="ECO:0000313" key="3">
    <source>
        <dbReference type="Proteomes" id="UP000266441"/>
    </source>
</evidence>
<dbReference type="EMBL" id="QWET01000017">
    <property type="protein sequence ID" value="RIH63736.1"/>
    <property type="molecule type" value="Genomic_DNA"/>
</dbReference>
<name>A0A399CWY8_9BACT</name>
<evidence type="ECO:0000313" key="2">
    <source>
        <dbReference type="EMBL" id="RIH63736.1"/>
    </source>
</evidence>
<dbReference type="InterPro" id="IPR041414">
    <property type="entry name" value="Raco-like_middle"/>
</dbReference>
<feature type="domain" description="2Fe-2S ferredoxin-type" evidence="1">
    <location>
        <begin position="3"/>
        <end position="94"/>
    </location>
</feature>
<dbReference type="InterPro" id="IPR036010">
    <property type="entry name" value="2Fe-2S_ferredoxin-like_sf"/>
</dbReference>
<dbReference type="Gene3D" id="3.10.20.30">
    <property type="match status" value="1"/>
</dbReference>
<dbReference type="InterPro" id="IPR012675">
    <property type="entry name" value="Beta-grasp_dom_sf"/>
</dbReference>
<dbReference type="CDD" id="cd00207">
    <property type="entry name" value="fer2"/>
    <property type="match status" value="1"/>
</dbReference>
<dbReference type="InterPro" id="IPR001041">
    <property type="entry name" value="2Fe-2S_ferredoxin-type"/>
</dbReference>
<dbReference type="Pfam" id="PF14574">
    <property type="entry name" value="RACo_C_ter"/>
    <property type="match status" value="1"/>
</dbReference>
<dbReference type="InterPro" id="IPR027980">
    <property type="entry name" value="RACo_C"/>
</dbReference>
<dbReference type="Pfam" id="PF00111">
    <property type="entry name" value="Fer2"/>
    <property type="match status" value="1"/>
</dbReference>
<dbReference type="InterPro" id="IPR052911">
    <property type="entry name" value="Corrinoid_activation_enz"/>
</dbReference>
<dbReference type="GO" id="GO:0051536">
    <property type="term" value="F:iron-sulfur cluster binding"/>
    <property type="evidence" value="ECO:0007669"/>
    <property type="project" value="InterPro"/>
</dbReference>
<dbReference type="OrthoDB" id="9810588at2"/>
<comment type="caution">
    <text evidence="2">The sequence shown here is derived from an EMBL/GenBank/DDBJ whole genome shotgun (WGS) entry which is preliminary data.</text>
</comment>
<dbReference type="InterPro" id="IPR042259">
    <property type="entry name" value="Raco-like_middle_sf"/>
</dbReference>
<dbReference type="Proteomes" id="UP000266441">
    <property type="component" value="Unassembled WGS sequence"/>
</dbReference>
<reference evidence="2 3" key="1">
    <citation type="journal article" date="2015" name="Int. J. Syst. Evol. Microbiol.">
        <title>Mariniphaga sediminis sp. nov., isolated from coastal sediment.</title>
        <authorList>
            <person name="Wang F.Q."/>
            <person name="Shen Q.Y."/>
            <person name="Chen G.J."/>
            <person name="Du Z.J."/>
        </authorList>
    </citation>
    <scope>NUCLEOTIDE SEQUENCE [LARGE SCALE GENOMIC DNA]</scope>
    <source>
        <strain evidence="2 3">SY21</strain>
    </source>
</reference>